<evidence type="ECO:0000256" key="1">
    <source>
        <dbReference type="SAM" id="MobiDB-lite"/>
    </source>
</evidence>
<proteinExistence type="predicted"/>
<dbReference type="EMBL" id="AFQF01000048">
    <property type="protein sequence ID" value="EGU89400.1"/>
    <property type="molecule type" value="Genomic_DNA"/>
</dbReference>
<protein>
    <submittedName>
        <fullName evidence="2">Uncharacterized protein</fullName>
    </submittedName>
</protein>
<sequence>MASATSLAKKARKDNITANHQGEPISDAISLVVESELLEPKKDSLSDTKEIEENGIPACNNFTISIQEVDNSTFSIIGPDPYYEEEIVDIYSAEEREDQRQSQSPQIYAEESADLATDDASTDMKSDTVPPLPPPTQVHARQQCYGATIWQFTGIREAKWQVFELSCGVI</sequence>
<organism evidence="2">
    <name type="scientific">Fusarium oxysporum (strain Fo5176)</name>
    <name type="common">Fusarium vascular wilt</name>
    <dbReference type="NCBI Taxonomy" id="660025"/>
    <lineage>
        <taxon>Eukaryota</taxon>
        <taxon>Fungi</taxon>
        <taxon>Dikarya</taxon>
        <taxon>Ascomycota</taxon>
        <taxon>Pezizomycotina</taxon>
        <taxon>Sordariomycetes</taxon>
        <taxon>Hypocreomycetidae</taxon>
        <taxon>Hypocreales</taxon>
        <taxon>Nectriaceae</taxon>
        <taxon>Fusarium</taxon>
        <taxon>Fusarium oxysporum species complex</taxon>
    </lineage>
</organism>
<name>F9F108_FUSOF</name>
<evidence type="ECO:0000313" key="2">
    <source>
        <dbReference type="EMBL" id="EGU89400.1"/>
    </source>
</evidence>
<comment type="caution">
    <text evidence="2">The sequence shown here is derived from an EMBL/GenBank/DDBJ whole genome shotgun (WGS) entry which is preliminary data.</text>
</comment>
<accession>F9F108</accession>
<feature type="compositionally biased region" description="Acidic residues" evidence="1">
    <location>
        <begin position="111"/>
        <end position="121"/>
    </location>
</feature>
<reference evidence="2" key="1">
    <citation type="journal article" date="2012" name="Mol. Plant Microbe Interact.">
        <title>A highly conserved effector in Fusarium oxysporum is required for full virulence on Arabidopsis.</title>
        <authorList>
            <person name="Thatcher L.F."/>
            <person name="Gardiner D.M."/>
            <person name="Kazan K."/>
            <person name="Manners J."/>
        </authorList>
    </citation>
    <scope>NUCLEOTIDE SEQUENCE [LARGE SCALE GENOMIC DNA]</scope>
    <source>
        <strain evidence="2">Fo5176</strain>
    </source>
</reference>
<dbReference type="OrthoDB" id="5084141at2759"/>
<dbReference type="AlphaFoldDB" id="F9F108"/>
<gene>
    <name evidence="2" type="ORF">FOXB_00082</name>
</gene>
<feature type="region of interest" description="Disordered" evidence="1">
    <location>
        <begin position="1"/>
        <end position="27"/>
    </location>
</feature>
<feature type="region of interest" description="Disordered" evidence="1">
    <location>
        <begin position="92"/>
        <end position="138"/>
    </location>
</feature>